<feature type="chain" id="PRO_5014682418" evidence="1">
    <location>
        <begin position="24"/>
        <end position="105"/>
    </location>
</feature>
<organism evidence="2">
    <name type="scientific">Anopheles marajoara</name>
    <dbReference type="NCBI Taxonomy" id="58244"/>
    <lineage>
        <taxon>Eukaryota</taxon>
        <taxon>Metazoa</taxon>
        <taxon>Ecdysozoa</taxon>
        <taxon>Arthropoda</taxon>
        <taxon>Hexapoda</taxon>
        <taxon>Insecta</taxon>
        <taxon>Pterygota</taxon>
        <taxon>Neoptera</taxon>
        <taxon>Endopterygota</taxon>
        <taxon>Diptera</taxon>
        <taxon>Nematocera</taxon>
        <taxon>Culicoidea</taxon>
        <taxon>Culicidae</taxon>
        <taxon>Anophelinae</taxon>
        <taxon>Anopheles</taxon>
    </lineage>
</organism>
<reference evidence="2" key="1">
    <citation type="submission" date="2018-01" db="EMBL/GenBank/DDBJ databases">
        <title>An insight into the sialome of Amazonian anophelines.</title>
        <authorList>
            <person name="Ribeiro J.M."/>
            <person name="Scarpassa V."/>
            <person name="Calvo E."/>
        </authorList>
    </citation>
    <scope>NUCLEOTIDE SEQUENCE</scope>
    <source>
        <tissue evidence="2">Salivary glands</tissue>
    </source>
</reference>
<dbReference type="EMBL" id="GGFJ01012394">
    <property type="protein sequence ID" value="MBW61535.1"/>
    <property type="molecule type" value="Transcribed_RNA"/>
</dbReference>
<accession>A0A2M4C8G7</accession>
<proteinExistence type="predicted"/>
<evidence type="ECO:0000256" key="1">
    <source>
        <dbReference type="SAM" id="SignalP"/>
    </source>
</evidence>
<protein>
    <submittedName>
        <fullName evidence="2">Putative secreted protein</fullName>
    </submittedName>
</protein>
<name>A0A2M4C8G7_9DIPT</name>
<keyword evidence="1" id="KW-0732">Signal</keyword>
<dbReference type="AlphaFoldDB" id="A0A2M4C8G7"/>
<feature type="signal peptide" evidence="1">
    <location>
        <begin position="1"/>
        <end position="23"/>
    </location>
</feature>
<sequence length="105" mass="11602">MENRTRGAAAAAFALIQVASSTATLPPRNDVTRLDIIVLRNGTVGIAYLRRYDAPSMSSICHSLRLVSHPMVSPDRNGLHSIQTRRDAILMMCFVFPDEYPSRDG</sequence>
<evidence type="ECO:0000313" key="2">
    <source>
        <dbReference type="EMBL" id="MBW61535.1"/>
    </source>
</evidence>